<dbReference type="Gene3D" id="1.20.1260.20">
    <property type="entry name" value="PPE superfamily"/>
    <property type="match status" value="1"/>
</dbReference>
<feature type="compositionally biased region" description="Gly residues" evidence="1">
    <location>
        <begin position="310"/>
        <end position="367"/>
    </location>
</feature>
<dbReference type="EMBL" id="PDJK01000002">
    <property type="protein sequence ID" value="PFG48690.1"/>
    <property type="molecule type" value="Genomic_DNA"/>
</dbReference>
<sequence length="443" mass="44301">MDRGPGEDVGNWFGDLYHGNLGDNAVPAPELVAKILASQGAQSWHQSAQRATQLAGKHDEAAALVQQLSAGLESAWTGGGADAAQARIKPFADATTAAATTYTGNGQNLTDLAHGFDSMKQSLQPMPGTPPHKNFWDEATWWNTDTEDQINQYNKTVQENLDKYQGYTQHAQNSGQTLATDYGTVTAFDGDVTLSKPDTKTTGGPDDGHGPDSRSRSGFGPSHTGGGPTSTFTPNHPGSAPLPSGPGSAPPPDGPGAPFVGYRPPDYPGSTGPGDTTTTSGWTPPSIDRPGGPGWTPPTMPDANSSWNNTGGGSSAGFSGGFGPIGGSAGGFGPTGGTGGSAGGMGGRAGGSAGVGSGAVAGEGAGARGAANAAAARGAAGAKGSSGMGGMGAGGKGKGEEDKEHQRKYLLDDDSAFDITDDEDGRLRDPRTGLPPTPPTIGG</sequence>
<evidence type="ECO:0000313" key="3">
    <source>
        <dbReference type="Proteomes" id="UP000243542"/>
    </source>
</evidence>
<feature type="compositionally biased region" description="Acidic residues" evidence="1">
    <location>
        <begin position="412"/>
        <end position="424"/>
    </location>
</feature>
<dbReference type="InterPro" id="IPR038332">
    <property type="entry name" value="PPE_sf"/>
</dbReference>
<accession>A0A2A9FDW8</accession>
<dbReference type="Proteomes" id="UP000243542">
    <property type="component" value="Unassembled WGS sequence"/>
</dbReference>
<comment type="caution">
    <text evidence="2">The sequence shown here is derived from an EMBL/GenBank/DDBJ whole genome shotgun (WGS) entry which is preliminary data.</text>
</comment>
<feature type="compositionally biased region" description="Low complexity" evidence="1">
    <location>
        <begin position="268"/>
        <end position="286"/>
    </location>
</feature>
<dbReference type="RefSeq" id="WP_245914887.1">
    <property type="nucleotide sequence ID" value="NZ_JBIAKZ010000052.1"/>
</dbReference>
<dbReference type="SUPFAM" id="SSF140459">
    <property type="entry name" value="PE/PPE dimer-like"/>
    <property type="match status" value="1"/>
</dbReference>
<organism evidence="2 3">
    <name type="scientific">Amycolatopsis sulphurea</name>
    <dbReference type="NCBI Taxonomy" id="76022"/>
    <lineage>
        <taxon>Bacteria</taxon>
        <taxon>Bacillati</taxon>
        <taxon>Actinomycetota</taxon>
        <taxon>Actinomycetes</taxon>
        <taxon>Pseudonocardiales</taxon>
        <taxon>Pseudonocardiaceae</taxon>
        <taxon>Amycolatopsis</taxon>
    </lineage>
</organism>
<feature type="compositionally biased region" description="Low complexity" evidence="1">
    <location>
        <begin position="368"/>
        <end position="383"/>
    </location>
</feature>
<feature type="compositionally biased region" description="Gly residues" evidence="1">
    <location>
        <begin position="384"/>
        <end position="396"/>
    </location>
</feature>
<evidence type="ECO:0000313" key="2">
    <source>
        <dbReference type="EMBL" id="PFG48690.1"/>
    </source>
</evidence>
<proteinExistence type="predicted"/>
<feature type="compositionally biased region" description="Basic and acidic residues" evidence="1">
    <location>
        <begin position="397"/>
        <end position="411"/>
    </location>
</feature>
<gene>
    <name evidence="2" type="ORF">ATK36_3793</name>
</gene>
<dbReference type="AlphaFoldDB" id="A0A2A9FDW8"/>
<evidence type="ECO:0000256" key="1">
    <source>
        <dbReference type="SAM" id="MobiDB-lite"/>
    </source>
</evidence>
<feature type="region of interest" description="Disordered" evidence="1">
    <location>
        <begin position="190"/>
        <end position="443"/>
    </location>
</feature>
<evidence type="ECO:0008006" key="4">
    <source>
        <dbReference type="Google" id="ProtNLM"/>
    </source>
</evidence>
<name>A0A2A9FDW8_9PSEU</name>
<feature type="compositionally biased region" description="Low complexity" evidence="1">
    <location>
        <begin position="229"/>
        <end position="247"/>
    </location>
</feature>
<feature type="compositionally biased region" description="Basic and acidic residues" evidence="1">
    <location>
        <begin position="206"/>
        <end position="215"/>
    </location>
</feature>
<feature type="compositionally biased region" description="Pro residues" evidence="1">
    <location>
        <begin position="433"/>
        <end position="443"/>
    </location>
</feature>
<protein>
    <recommendedName>
        <fullName evidence="4">PPE family protein</fullName>
    </recommendedName>
</protein>
<reference evidence="2 3" key="1">
    <citation type="submission" date="2017-10" db="EMBL/GenBank/DDBJ databases">
        <title>Sequencing the genomes of 1000 actinobacteria strains.</title>
        <authorList>
            <person name="Klenk H.-P."/>
        </authorList>
    </citation>
    <scope>NUCLEOTIDE SEQUENCE [LARGE SCALE GENOMIC DNA]</scope>
    <source>
        <strain evidence="2 3">DSM 46092</strain>
    </source>
</reference>
<keyword evidence="3" id="KW-1185">Reference proteome</keyword>